<feature type="signal peptide" evidence="1">
    <location>
        <begin position="1"/>
        <end position="28"/>
    </location>
</feature>
<evidence type="ECO:0000313" key="3">
    <source>
        <dbReference type="Proteomes" id="UP000018144"/>
    </source>
</evidence>
<evidence type="ECO:0000313" key="2">
    <source>
        <dbReference type="EMBL" id="CCX07058.1"/>
    </source>
</evidence>
<keyword evidence="3" id="KW-1185">Reference proteome</keyword>
<name>U4L437_PYROM</name>
<gene>
    <name evidence="2" type="ORF">PCON_06645</name>
</gene>
<organism evidence="2 3">
    <name type="scientific">Pyronema omphalodes (strain CBS 100304)</name>
    <name type="common">Pyronema confluens</name>
    <dbReference type="NCBI Taxonomy" id="1076935"/>
    <lineage>
        <taxon>Eukaryota</taxon>
        <taxon>Fungi</taxon>
        <taxon>Dikarya</taxon>
        <taxon>Ascomycota</taxon>
        <taxon>Pezizomycotina</taxon>
        <taxon>Pezizomycetes</taxon>
        <taxon>Pezizales</taxon>
        <taxon>Pyronemataceae</taxon>
        <taxon>Pyronema</taxon>
    </lineage>
</organism>
<dbReference type="Proteomes" id="UP000018144">
    <property type="component" value="Unassembled WGS sequence"/>
</dbReference>
<dbReference type="EMBL" id="HF935332">
    <property type="protein sequence ID" value="CCX07058.1"/>
    <property type="molecule type" value="Genomic_DNA"/>
</dbReference>
<accession>U4L437</accession>
<dbReference type="AlphaFoldDB" id="U4L437"/>
<keyword evidence="1" id="KW-0732">Signal</keyword>
<evidence type="ECO:0000256" key="1">
    <source>
        <dbReference type="SAM" id="SignalP"/>
    </source>
</evidence>
<proteinExistence type="predicted"/>
<sequence length="80" mass="8958">MHHRISRSLHSNMELVGMLLSRVAAVGARGGSCWSSCIELSIGETILLPFLSPNTPTSFRRSLIRCSIFHLSILWHQNLL</sequence>
<feature type="chain" id="PRO_5004651643" description="Secreted protein" evidence="1">
    <location>
        <begin position="29"/>
        <end position="80"/>
    </location>
</feature>
<evidence type="ECO:0008006" key="4">
    <source>
        <dbReference type="Google" id="ProtNLM"/>
    </source>
</evidence>
<protein>
    <recommendedName>
        <fullName evidence="4">Secreted protein</fullName>
    </recommendedName>
</protein>
<reference evidence="2 3" key="1">
    <citation type="journal article" date="2013" name="PLoS Genet.">
        <title>The genome and development-dependent transcriptomes of Pyronema confluens: a window into fungal evolution.</title>
        <authorList>
            <person name="Traeger S."/>
            <person name="Altegoer F."/>
            <person name="Freitag M."/>
            <person name="Gabaldon T."/>
            <person name="Kempken F."/>
            <person name="Kumar A."/>
            <person name="Marcet-Houben M."/>
            <person name="Poggeler S."/>
            <person name="Stajich J.E."/>
            <person name="Nowrousian M."/>
        </authorList>
    </citation>
    <scope>NUCLEOTIDE SEQUENCE [LARGE SCALE GENOMIC DNA]</scope>
    <source>
        <strain evidence="3">CBS 100304</strain>
        <tissue evidence="2">Vegetative mycelium</tissue>
    </source>
</reference>